<organism evidence="2 3">
    <name type="scientific">Sphagnum troendelagicum</name>
    <dbReference type="NCBI Taxonomy" id="128251"/>
    <lineage>
        <taxon>Eukaryota</taxon>
        <taxon>Viridiplantae</taxon>
        <taxon>Streptophyta</taxon>
        <taxon>Embryophyta</taxon>
        <taxon>Bryophyta</taxon>
        <taxon>Sphagnophytina</taxon>
        <taxon>Sphagnopsida</taxon>
        <taxon>Sphagnales</taxon>
        <taxon>Sphagnaceae</taxon>
        <taxon>Sphagnum</taxon>
    </lineage>
</organism>
<proteinExistence type="predicted"/>
<sequence>MGQVRLEFLHLPPPIGESNHRPERQVSQTDESMGPSGSPPKISYALSPLTHRLYGGTPPREVANIYVVGHRLRDLSRHRSDQYYVMSQNRSLLMAQTRAPH</sequence>
<protein>
    <submittedName>
        <fullName evidence="2">Uncharacterized protein</fullName>
    </submittedName>
</protein>
<keyword evidence="3" id="KW-1185">Reference proteome</keyword>
<gene>
    <name evidence="2" type="ORF">CSSPTR1EN2_LOCUS18917</name>
</gene>
<reference evidence="2" key="1">
    <citation type="submission" date="2024-02" db="EMBL/GenBank/DDBJ databases">
        <authorList>
            <consortium name="ELIXIR-Norway"/>
            <consortium name="Elixir Norway"/>
        </authorList>
    </citation>
    <scope>NUCLEOTIDE SEQUENCE</scope>
</reference>
<dbReference type="EMBL" id="OZ019898">
    <property type="protein sequence ID" value="CAK9228277.1"/>
    <property type="molecule type" value="Genomic_DNA"/>
</dbReference>
<evidence type="ECO:0000256" key="1">
    <source>
        <dbReference type="SAM" id="MobiDB-lite"/>
    </source>
</evidence>
<feature type="region of interest" description="Disordered" evidence="1">
    <location>
        <begin position="9"/>
        <end position="44"/>
    </location>
</feature>
<evidence type="ECO:0000313" key="2">
    <source>
        <dbReference type="EMBL" id="CAK9228277.1"/>
    </source>
</evidence>
<accession>A0ABP0UV07</accession>
<evidence type="ECO:0000313" key="3">
    <source>
        <dbReference type="Proteomes" id="UP001497512"/>
    </source>
</evidence>
<dbReference type="Proteomes" id="UP001497512">
    <property type="component" value="Chromosome 6"/>
</dbReference>
<name>A0ABP0UV07_9BRYO</name>